<dbReference type="Proteomes" id="UP000269591">
    <property type="component" value="Unassembled WGS sequence"/>
</dbReference>
<gene>
    <name evidence="8" type="ORF">DMP06_07400</name>
</gene>
<evidence type="ECO:0000256" key="1">
    <source>
        <dbReference type="ARBA" id="ARBA00004651"/>
    </source>
</evidence>
<feature type="transmembrane region" description="Helical" evidence="6">
    <location>
        <begin position="61"/>
        <end position="82"/>
    </location>
</feature>
<keyword evidence="5 6" id="KW-0472">Membrane</keyword>
<evidence type="ECO:0000313" key="9">
    <source>
        <dbReference type="Proteomes" id="UP000269591"/>
    </source>
</evidence>
<evidence type="ECO:0000256" key="6">
    <source>
        <dbReference type="SAM" id="Phobius"/>
    </source>
</evidence>
<dbReference type="InterPro" id="IPR036259">
    <property type="entry name" value="MFS_trans_sf"/>
</dbReference>
<dbReference type="AlphaFoldDB" id="A0A3N0AXW2"/>
<reference evidence="9" key="1">
    <citation type="submission" date="2018-05" db="EMBL/GenBank/DDBJ databases">
        <title>Genome Sequencing of selected type strains of the family Eggerthellaceae.</title>
        <authorList>
            <person name="Danylec N."/>
            <person name="Stoll D.A."/>
            <person name="Doetsch A."/>
            <person name="Huch M."/>
        </authorList>
    </citation>
    <scope>NUCLEOTIDE SEQUENCE [LARGE SCALE GENOMIC DNA]</scope>
    <source>
        <strain evidence="9">DSM 24851</strain>
    </source>
</reference>
<dbReference type="PANTHER" id="PTHR43124:SF3">
    <property type="entry name" value="CHLORAMPHENICOL EFFLUX PUMP RV0191"/>
    <property type="match status" value="1"/>
</dbReference>
<evidence type="ECO:0000256" key="3">
    <source>
        <dbReference type="ARBA" id="ARBA00022692"/>
    </source>
</evidence>
<keyword evidence="4 6" id="KW-1133">Transmembrane helix</keyword>
<feature type="transmembrane region" description="Helical" evidence="6">
    <location>
        <begin position="225"/>
        <end position="249"/>
    </location>
</feature>
<feature type="transmembrane region" description="Helical" evidence="6">
    <location>
        <begin position="112"/>
        <end position="131"/>
    </location>
</feature>
<accession>A0A3N0AXW2</accession>
<dbReference type="GO" id="GO:0022857">
    <property type="term" value="F:transmembrane transporter activity"/>
    <property type="evidence" value="ECO:0007669"/>
    <property type="project" value="InterPro"/>
</dbReference>
<feature type="transmembrane region" description="Helical" evidence="6">
    <location>
        <begin position="322"/>
        <end position="341"/>
    </location>
</feature>
<evidence type="ECO:0000259" key="7">
    <source>
        <dbReference type="PROSITE" id="PS50850"/>
    </source>
</evidence>
<dbReference type="CDD" id="cd06174">
    <property type="entry name" value="MFS"/>
    <property type="match status" value="1"/>
</dbReference>
<dbReference type="EMBL" id="QIBX01000012">
    <property type="protein sequence ID" value="RNL39440.1"/>
    <property type="molecule type" value="Genomic_DNA"/>
</dbReference>
<dbReference type="Gene3D" id="1.20.1250.20">
    <property type="entry name" value="MFS general substrate transporter like domains"/>
    <property type="match status" value="2"/>
</dbReference>
<evidence type="ECO:0000313" key="8">
    <source>
        <dbReference type="EMBL" id="RNL39440.1"/>
    </source>
</evidence>
<feature type="transmembrane region" description="Helical" evidence="6">
    <location>
        <begin position="181"/>
        <end position="204"/>
    </location>
</feature>
<evidence type="ECO:0000256" key="2">
    <source>
        <dbReference type="ARBA" id="ARBA00022475"/>
    </source>
</evidence>
<dbReference type="SUPFAM" id="SSF103473">
    <property type="entry name" value="MFS general substrate transporter"/>
    <property type="match status" value="1"/>
</dbReference>
<dbReference type="GO" id="GO:0005886">
    <property type="term" value="C:plasma membrane"/>
    <property type="evidence" value="ECO:0007669"/>
    <property type="project" value="UniProtKB-SubCell"/>
</dbReference>
<feature type="transmembrane region" description="Helical" evidence="6">
    <location>
        <begin position="391"/>
        <end position="414"/>
    </location>
</feature>
<name>A0A3N0AXW2_9ACTN</name>
<dbReference type="InterPro" id="IPR020846">
    <property type="entry name" value="MFS_dom"/>
</dbReference>
<evidence type="ECO:0000256" key="5">
    <source>
        <dbReference type="ARBA" id="ARBA00023136"/>
    </source>
</evidence>
<organism evidence="8 9">
    <name type="scientific">Slackia equolifaciens</name>
    <dbReference type="NCBI Taxonomy" id="498718"/>
    <lineage>
        <taxon>Bacteria</taxon>
        <taxon>Bacillati</taxon>
        <taxon>Actinomycetota</taxon>
        <taxon>Coriobacteriia</taxon>
        <taxon>Eggerthellales</taxon>
        <taxon>Eggerthellaceae</taxon>
        <taxon>Slackia</taxon>
    </lineage>
</organism>
<dbReference type="InterPro" id="IPR011701">
    <property type="entry name" value="MFS"/>
</dbReference>
<comment type="subcellular location">
    <subcellularLocation>
        <location evidence="1">Cell membrane</location>
        <topology evidence="1">Multi-pass membrane protein</topology>
    </subcellularLocation>
</comment>
<dbReference type="PANTHER" id="PTHR43124">
    <property type="entry name" value="PURINE EFFLUX PUMP PBUE"/>
    <property type="match status" value="1"/>
</dbReference>
<feature type="transmembrane region" description="Helical" evidence="6">
    <location>
        <begin position="21"/>
        <end position="41"/>
    </location>
</feature>
<dbReference type="OrthoDB" id="9773404at2"/>
<sequence>MSFLAKSKGEVTYKDISGIHKWFLIVLISMGSSVIYTPMYLKNVFYEPLMQGLGCTNADLGALVSCYGIAAVICYLPSGIFADKFRMRTLAWIGFGGTAILTFIYATLPSLFMCYILFIGMGITSILIWWGTRFKVIRLCCEEDEYPARIGVSYSIYGVAGLVVGLINAAIVAAIPVPATGVTMVLVFLGVVLAVMAVLSYVFIPDFKGEIDTTRTKFFNMADYAEALRTPGVIWACLAYFAVYCVYQGATYTTPYMTAMGVDPNLVNVAGLIRTYGIGLLAGPILGVVAARIKSTKTILGCFIFAIVCLGVFIMLPQDPGLGMVALALVVVFGFFTYGAFSIGSSPLSELGIPMRIFGTAAGILSVVGYIPDVFIHTWYGSIIDAQGTAAYNMIFAIEIAFAVFGVVMLLLCLRAVKKNAAANAQN</sequence>
<dbReference type="InterPro" id="IPR050189">
    <property type="entry name" value="MFS_Efflux_Transporters"/>
</dbReference>
<protein>
    <submittedName>
        <fullName evidence="8">MFS transporter</fullName>
    </submittedName>
</protein>
<feature type="transmembrane region" description="Helical" evidence="6">
    <location>
        <begin position="89"/>
        <end position="106"/>
    </location>
</feature>
<keyword evidence="3 6" id="KW-0812">Transmembrane</keyword>
<dbReference type="RefSeq" id="WP_123209101.1">
    <property type="nucleotide sequence ID" value="NZ_JBHTHO010000007.1"/>
</dbReference>
<proteinExistence type="predicted"/>
<feature type="transmembrane region" description="Helical" evidence="6">
    <location>
        <begin position="298"/>
        <end position="316"/>
    </location>
</feature>
<evidence type="ECO:0000256" key="4">
    <source>
        <dbReference type="ARBA" id="ARBA00022989"/>
    </source>
</evidence>
<feature type="domain" description="Major facilitator superfamily (MFS) profile" evidence="7">
    <location>
        <begin position="24"/>
        <end position="418"/>
    </location>
</feature>
<dbReference type="PROSITE" id="PS50850">
    <property type="entry name" value="MFS"/>
    <property type="match status" value="1"/>
</dbReference>
<keyword evidence="9" id="KW-1185">Reference proteome</keyword>
<feature type="transmembrane region" description="Helical" evidence="6">
    <location>
        <begin position="269"/>
        <end position="291"/>
    </location>
</feature>
<keyword evidence="2" id="KW-1003">Cell membrane</keyword>
<dbReference type="Pfam" id="PF07690">
    <property type="entry name" value="MFS_1"/>
    <property type="match status" value="1"/>
</dbReference>
<comment type="caution">
    <text evidence="8">The sequence shown here is derived from an EMBL/GenBank/DDBJ whole genome shotgun (WGS) entry which is preliminary data.</text>
</comment>
<feature type="transmembrane region" description="Helical" evidence="6">
    <location>
        <begin position="353"/>
        <end position="371"/>
    </location>
</feature>
<feature type="transmembrane region" description="Helical" evidence="6">
    <location>
        <begin position="152"/>
        <end position="175"/>
    </location>
</feature>